<reference evidence="2" key="1">
    <citation type="journal article" date="2013" name="BMC Genomics">
        <title>Unscrambling butterfly oogenesis.</title>
        <authorList>
            <person name="Carter J.M."/>
            <person name="Baker S.C."/>
            <person name="Pink R."/>
            <person name="Carter D.R."/>
            <person name="Collins A."/>
            <person name="Tomlin J."/>
            <person name="Gibbs M."/>
            <person name="Breuker C.J."/>
        </authorList>
    </citation>
    <scope>NUCLEOTIDE SEQUENCE</scope>
    <source>
        <tissue evidence="2">Ovary</tissue>
    </source>
</reference>
<organism evidence="2">
    <name type="scientific">Pararge aegeria</name>
    <name type="common">speckled wood butterfly</name>
    <dbReference type="NCBI Taxonomy" id="116150"/>
    <lineage>
        <taxon>Eukaryota</taxon>
        <taxon>Metazoa</taxon>
        <taxon>Ecdysozoa</taxon>
        <taxon>Arthropoda</taxon>
        <taxon>Hexapoda</taxon>
        <taxon>Insecta</taxon>
        <taxon>Pterygota</taxon>
        <taxon>Neoptera</taxon>
        <taxon>Endopterygota</taxon>
        <taxon>Lepidoptera</taxon>
        <taxon>Glossata</taxon>
        <taxon>Ditrysia</taxon>
        <taxon>Papilionoidea</taxon>
        <taxon>Nymphalidae</taxon>
        <taxon>Satyrinae</taxon>
        <taxon>Satyrini</taxon>
        <taxon>Parargina</taxon>
        <taxon>Pararge</taxon>
    </lineage>
</organism>
<evidence type="ECO:0000256" key="1">
    <source>
        <dbReference type="SAM" id="MobiDB-lite"/>
    </source>
</evidence>
<dbReference type="EMBL" id="GAIX01010460">
    <property type="protein sequence ID" value="JAA82100.1"/>
    <property type="molecule type" value="Transcribed_RNA"/>
</dbReference>
<reference evidence="2" key="2">
    <citation type="submission" date="2013-05" db="EMBL/GenBank/DDBJ databases">
        <authorList>
            <person name="Carter J.-M."/>
            <person name="Baker S.C."/>
            <person name="Pink R."/>
            <person name="Carter D.R.F."/>
            <person name="Collins A."/>
            <person name="Tomlin J."/>
            <person name="Gibbs M."/>
            <person name="Breuker C.J."/>
        </authorList>
    </citation>
    <scope>NUCLEOTIDE SEQUENCE</scope>
    <source>
        <tissue evidence="2">Ovary</tissue>
    </source>
</reference>
<dbReference type="AlphaFoldDB" id="S4P687"/>
<sequence length="95" mass="10762">MVKEGQIKQSSQDPDSLDDVESSLMECDPQERMEFTEEKLFKEGAQCGIPWATLVTRSPQHTLLVERMHSGARRYIVLDFGHLVRLTDVVIPACS</sequence>
<name>S4P687_9NEOP</name>
<feature type="non-terminal residue" evidence="2">
    <location>
        <position position="95"/>
    </location>
</feature>
<evidence type="ECO:0000313" key="2">
    <source>
        <dbReference type="EMBL" id="JAA82100.1"/>
    </source>
</evidence>
<accession>S4P687</accession>
<proteinExistence type="predicted"/>
<feature type="region of interest" description="Disordered" evidence="1">
    <location>
        <begin position="1"/>
        <end position="24"/>
    </location>
</feature>
<protein>
    <submittedName>
        <fullName evidence="2">Survivin-1</fullName>
    </submittedName>
</protein>